<dbReference type="PANTHER" id="PTHR48111">
    <property type="entry name" value="REGULATOR OF RPOS"/>
    <property type="match status" value="1"/>
</dbReference>
<evidence type="ECO:0000256" key="2">
    <source>
        <dbReference type="ARBA" id="ARBA00023012"/>
    </source>
</evidence>
<keyword evidence="1 6" id="KW-0597">Phosphoprotein</keyword>
<dbReference type="InterPro" id="IPR001789">
    <property type="entry name" value="Sig_transdc_resp-reg_receiver"/>
</dbReference>
<feature type="domain" description="OmpR/PhoB-type" evidence="9">
    <location>
        <begin position="128"/>
        <end position="225"/>
    </location>
</feature>
<dbReference type="PROSITE" id="PS50110">
    <property type="entry name" value="RESPONSE_REGULATORY"/>
    <property type="match status" value="1"/>
</dbReference>
<evidence type="ECO:0000313" key="10">
    <source>
        <dbReference type="EMBL" id="HIX54072.1"/>
    </source>
</evidence>
<dbReference type="GO" id="GO:0006355">
    <property type="term" value="P:regulation of DNA-templated transcription"/>
    <property type="evidence" value="ECO:0007669"/>
    <property type="project" value="InterPro"/>
</dbReference>
<dbReference type="GO" id="GO:0005829">
    <property type="term" value="C:cytosol"/>
    <property type="evidence" value="ECO:0007669"/>
    <property type="project" value="TreeGrafter"/>
</dbReference>
<dbReference type="SUPFAM" id="SSF46894">
    <property type="entry name" value="C-terminal effector domain of the bipartite response regulators"/>
    <property type="match status" value="1"/>
</dbReference>
<dbReference type="EMBL" id="DXEZ01000101">
    <property type="protein sequence ID" value="HIX54072.1"/>
    <property type="molecule type" value="Genomic_DNA"/>
</dbReference>
<protein>
    <submittedName>
        <fullName evidence="10">Response regulator transcription factor</fullName>
    </submittedName>
</protein>
<dbReference type="Pfam" id="PF00486">
    <property type="entry name" value="Trans_reg_C"/>
    <property type="match status" value="1"/>
</dbReference>
<proteinExistence type="predicted"/>
<dbReference type="GO" id="GO:0000976">
    <property type="term" value="F:transcription cis-regulatory region binding"/>
    <property type="evidence" value="ECO:0007669"/>
    <property type="project" value="TreeGrafter"/>
</dbReference>
<evidence type="ECO:0000259" key="8">
    <source>
        <dbReference type="PROSITE" id="PS50110"/>
    </source>
</evidence>
<keyword evidence="5" id="KW-0804">Transcription</keyword>
<dbReference type="Pfam" id="PF00072">
    <property type="entry name" value="Response_reg"/>
    <property type="match status" value="1"/>
</dbReference>
<dbReference type="InterPro" id="IPR011006">
    <property type="entry name" value="CheY-like_superfamily"/>
</dbReference>
<name>A0A9D1W826_9SPHI</name>
<organism evidence="10 11">
    <name type="scientific">Candidatus Sphingobacterium stercoripullorum</name>
    <dbReference type="NCBI Taxonomy" id="2838759"/>
    <lineage>
        <taxon>Bacteria</taxon>
        <taxon>Pseudomonadati</taxon>
        <taxon>Bacteroidota</taxon>
        <taxon>Sphingobacteriia</taxon>
        <taxon>Sphingobacteriales</taxon>
        <taxon>Sphingobacteriaceae</taxon>
        <taxon>Sphingobacterium</taxon>
    </lineage>
</organism>
<keyword evidence="2" id="KW-0902">Two-component regulatory system</keyword>
<feature type="domain" description="Response regulatory" evidence="8">
    <location>
        <begin position="2"/>
        <end position="116"/>
    </location>
</feature>
<keyword evidence="3" id="KW-0805">Transcription regulation</keyword>
<dbReference type="InterPro" id="IPR036388">
    <property type="entry name" value="WH-like_DNA-bd_sf"/>
</dbReference>
<dbReference type="InterPro" id="IPR001867">
    <property type="entry name" value="OmpR/PhoB-type_DNA-bd"/>
</dbReference>
<evidence type="ECO:0000259" key="9">
    <source>
        <dbReference type="PROSITE" id="PS51755"/>
    </source>
</evidence>
<dbReference type="InterPro" id="IPR016032">
    <property type="entry name" value="Sig_transdc_resp-reg_C-effctor"/>
</dbReference>
<reference evidence="10" key="1">
    <citation type="journal article" date="2021" name="PeerJ">
        <title>Extensive microbial diversity within the chicken gut microbiome revealed by metagenomics and culture.</title>
        <authorList>
            <person name="Gilroy R."/>
            <person name="Ravi A."/>
            <person name="Getino M."/>
            <person name="Pursley I."/>
            <person name="Horton D.L."/>
            <person name="Alikhan N.F."/>
            <person name="Baker D."/>
            <person name="Gharbi K."/>
            <person name="Hall N."/>
            <person name="Watson M."/>
            <person name="Adriaenssens E.M."/>
            <person name="Foster-Nyarko E."/>
            <person name="Jarju S."/>
            <person name="Secka A."/>
            <person name="Antonio M."/>
            <person name="Oren A."/>
            <person name="Chaudhuri R.R."/>
            <person name="La Ragione R."/>
            <person name="Hildebrand F."/>
            <person name="Pallen M.J."/>
        </authorList>
    </citation>
    <scope>NUCLEOTIDE SEQUENCE</scope>
    <source>
        <strain evidence="10">1719</strain>
    </source>
</reference>
<accession>A0A9D1W826</accession>
<dbReference type="Gene3D" id="1.10.10.10">
    <property type="entry name" value="Winged helix-like DNA-binding domain superfamily/Winged helix DNA-binding domain"/>
    <property type="match status" value="1"/>
</dbReference>
<dbReference type="GO" id="GO:0032993">
    <property type="term" value="C:protein-DNA complex"/>
    <property type="evidence" value="ECO:0007669"/>
    <property type="project" value="TreeGrafter"/>
</dbReference>
<dbReference type="PANTHER" id="PTHR48111:SF22">
    <property type="entry name" value="REGULATOR OF RPOS"/>
    <property type="match status" value="1"/>
</dbReference>
<evidence type="ECO:0000256" key="1">
    <source>
        <dbReference type="ARBA" id="ARBA00022553"/>
    </source>
</evidence>
<dbReference type="AlphaFoldDB" id="A0A9D1W826"/>
<dbReference type="SUPFAM" id="SSF52172">
    <property type="entry name" value="CheY-like"/>
    <property type="match status" value="1"/>
</dbReference>
<dbReference type="PROSITE" id="PS51755">
    <property type="entry name" value="OMPR_PHOB"/>
    <property type="match status" value="1"/>
</dbReference>
<feature type="modified residue" description="4-aspartylphosphate" evidence="6">
    <location>
        <position position="51"/>
    </location>
</feature>
<dbReference type="InterPro" id="IPR039420">
    <property type="entry name" value="WalR-like"/>
</dbReference>
<dbReference type="SMART" id="SM00862">
    <property type="entry name" value="Trans_reg_C"/>
    <property type="match status" value="1"/>
</dbReference>
<dbReference type="Proteomes" id="UP000824156">
    <property type="component" value="Unassembled WGS sequence"/>
</dbReference>
<evidence type="ECO:0000256" key="6">
    <source>
        <dbReference type="PROSITE-ProRule" id="PRU00169"/>
    </source>
</evidence>
<dbReference type="CDD" id="cd17624">
    <property type="entry name" value="REC_OmpR_PmrA-like"/>
    <property type="match status" value="1"/>
</dbReference>
<evidence type="ECO:0000313" key="11">
    <source>
        <dbReference type="Proteomes" id="UP000824156"/>
    </source>
</evidence>
<keyword evidence="4 7" id="KW-0238">DNA-binding</keyword>
<feature type="DNA-binding region" description="OmpR/PhoB-type" evidence="7">
    <location>
        <begin position="128"/>
        <end position="225"/>
    </location>
</feature>
<reference evidence="10" key="2">
    <citation type="submission" date="2021-04" db="EMBL/GenBank/DDBJ databases">
        <authorList>
            <person name="Gilroy R."/>
        </authorList>
    </citation>
    <scope>NUCLEOTIDE SEQUENCE</scope>
    <source>
        <strain evidence="10">1719</strain>
    </source>
</reference>
<comment type="caution">
    <text evidence="10">The sequence shown here is derived from an EMBL/GenBank/DDBJ whole genome shotgun (WGS) entry which is preliminary data.</text>
</comment>
<evidence type="ECO:0000256" key="3">
    <source>
        <dbReference type="ARBA" id="ARBA00023015"/>
    </source>
</evidence>
<evidence type="ECO:0000256" key="7">
    <source>
        <dbReference type="PROSITE-ProRule" id="PRU01091"/>
    </source>
</evidence>
<gene>
    <name evidence="10" type="ORF">H9853_03530</name>
</gene>
<evidence type="ECO:0000256" key="4">
    <source>
        <dbReference type="ARBA" id="ARBA00023125"/>
    </source>
</evidence>
<dbReference type="GO" id="GO:0000156">
    <property type="term" value="F:phosphorelay response regulator activity"/>
    <property type="evidence" value="ECO:0007669"/>
    <property type="project" value="TreeGrafter"/>
</dbReference>
<sequence>MHILLVEDDPKIGEFLFKGLCEQGYNVELCTLGTEARELVSQVSFDLIILDIMLPDIDGIQLTKLMRFKKILTPILILSALSEPEDKIHALDSGADDYLVKPFHFKELLSRINAIKRRIEYKNHGSQDWILSVGKLVLDLNKYEAILDGEKINLSPKEFKLLSNLMENKNKVLSRTQILNSVWGLDYDNHTNVVDVYISYLRSKLAGPAAPKITTIKGVGYMIEDSHAYT</sequence>
<dbReference type="SMART" id="SM00448">
    <property type="entry name" value="REC"/>
    <property type="match status" value="1"/>
</dbReference>
<evidence type="ECO:0000256" key="5">
    <source>
        <dbReference type="ARBA" id="ARBA00023163"/>
    </source>
</evidence>
<dbReference type="Gene3D" id="3.40.50.2300">
    <property type="match status" value="1"/>
</dbReference>
<dbReference type="CDD" id="cd00383">
    <property type="entry name" value="trans_reg_C"/>
    <property type="match status" value="1"/>
</dbReference>
<dbReference type="FunFam" id="1.10.10.10:FF:000005">
    <property type="entry name" value="Two-component system response regulator"/>
    <property type="match status" value="1"/>
</dbReference>